<dbReference type="OrthoDB" id="9798754at2"/>
<dbReference type="Pfam" id="PF04480">
    <property type="entry name" value="DUF559"/>
    <property type="match status" value="1"/>
</dbReference>
<reference evidence="2 3" key="1">
    <citation type="submission" date="2018-05" db="EMBL/GenBank/DDBJ databases">
        <authorList>
            <person name="Lanie J.A."/>
            <person name="Ng W.-L."/>
            <person name="Kazmierczak K.M."/>
            <person name="Andrzejewski T.M."/>
            <person name="Davidsen T.M."/>
            <person name="Wayne K.J."/>
            <person name="Tettelin H."/>
            <person name="Glass J.I."/>
            <person name="Rusch D."/>
            <person name="Podicherti R."/>
            <person name="Tsui H.-C.T."/>
            <person name="Winkler M.E."/>
        </authorList>
    </citation>
    <scope>NUCLEOTIDE SEQUENCE [LARGE SCALE GENOMIC DNA]</scope>
    <source>
        <strain evidence="2 3">BUT-10</strain>
    </source>
</reference>
<keyword evidence="3" id="KW-1185">Reference proteome</keyword>
<organism evidence="2 3">
    <name type="scientific">Phenylobacterium kunshanense</name>
    <dbReference type="NCBI Taxonomy" id="1445034"/>
    <lineage>
        <taxon>Bacteria</taxon>
        <taxon>Pseudomonadati</taxon>
        <taxon>Pseudomonadota</taxon>
        <taxon>Alphaproteobacteria</taxon>
        <taxon>Caulobacterales</taxon>
        <taxon>Caulobacteraceae</taxon>
        <taxon>Phenylobacterium</taxon>
    </lineage>
</organism>
<dbReference type="SUPFAM" id="SSF52980">
    <property type="entry name" value="Restriction endonuclease-like"/>
    <property type="match status" value="1"/>
</dbReference>
<dbReference type="InterPro" id="IPR047216">
    <property type="entry name" value="Endonuclease_DUF559_bact"/>
</dbReference>
<evidence type="ECO:0000313" key="3">
    <source>
        <dbReference type="Proteomes" id="UP000249524"/>
    </source>
</evidence>
<dbReference type="EMBL" id="QFYS01000002">
    <property type="protein sequence ID" value="RAK67583.1"/>
    <property type="molecule type" value="Genomic_DNA"/>
</dbReference>
<gene>
    <name evidence="2" type="ORF">DJ019_06645</name>
</gene>
<accession>A0A328BKB5</accession>
<dbReference type="Gene3D" id="3.40.960.10">
    <property type="entry name" value="VSR Endonuclease"/>
    <property type="match status" value="1"/>
</dbReference>
<name>A0A328BKB5_9CAUL</name>
<dbReference type="AlphaFoldDB" id="A0A328BKB5"/>
<evidence type="ECO:0000259" key="1">
    <source>
        <dbReference type="Pfam" id="PF04480"/>
    </source>
</evidence>
<dbReference type="PANTHER" id="PTHR38590">
    <property type="entry name" value="BLL0828 PROTEIN"/>
    <property type="match status" value="1"/>
</dbReference>
<protein>
    <recommendedName>
        <fullName evidence="1">DUF559 domain-containing protein</fullName>
    </recommendedName>
</protein>
<feature type="domain" description="DUF559" evidence="1">
    <location>
        <begin position="15"/>
        <end position="120"/>
    </location>
</feature>
<dbReference type="InterPro" id="IPR011335">
    <property type="entry name" value="Restrct_endonuc-II-like"/>
</dbReference>
<sequence>MVEGAGGVLRRTLTTNRARALRKAMTEPEIMLWSRLRGRGPDRPAFRRQHPFGALILDFYCASVRLAVEVDGATHWDAAAQARDAARDRWLAAQGVTVMRVPAGWIYRDLGGVADAVLLKVGELMAGEG</sequence>
<evidence type="ECO:0000313" key="2">
    <source>
        <dbReference type="EMBL" id="RAK67583.1"/>
    </source>
</evidence>
<dbReference type="PANTHER" id="PTHR38590:SF1">
    <property type="entry name" value="BLL0828 PROTEIN"/>
    <property type="match status" value="1"/>
</dbReference>
<comment type="caution">
    <text evidence="2">The sequence shown here is derived from an EMBL/GenBank/DDBJ whole genome shotgun (WGS) entry which is preliminary data.</text>
</comment>
<proteinExistence type="predicted"/>
<dbReference type="InterPro" id="IPR007569">
    <property type="entry name" value="DUF559"/>
</dbReference>
<dbReference type="Proteomes" id="UP000249524">
    <property type="component" value="Unassembled WGS sequence"/>
</dbReference>